<dbReference type="AlphaFoldDB" id="A0A498KSU7"/>
<dbReference type="Pfam" id="PF08666">
    <property type="entry name" value="SAF"/>
    <property type="match status" value="1"/>
</dbReference>
<dbReference type="InterPro" id="IPR036732">
    <property type="entry name" value="AFP_Neu5c_C_sf"/>
</dbReference>
<dbReference type="PANTHER" id="PTHR42966:SF1">
    <property type="entry name" value="SIALIC ACID SYNTHASE"/>
    <property type="match status" value="1"/>
</dbReference>
<dbReference type="SUPFAM" id="SSF51569">
    <property type="entry name" value="Aldolase"/>
    <property type="match status" value="1"/>
</dbReference>
<dbReference type="RefSeq" id="WP_129070262.1">
    <property type="nucleotide sequence ID" value="NZ_RDFA01000007.1"/>
</dbReference>
<dbReference type="GO" id="GO:0050462">
    <property type="term" value="F:N-acetylneuraminate synthase activity"/>
    <property type="evidence" value="ECO:0007669"/>
    <property type="project" value="UniProtKB-EC"/>
</dbReference>
<keyword evidence="4" id="KW-1185">Reference proteome</keyword>
<comment type="caution">
    <text evidence="3">The sequence shown here is derived from an EMBL/GenBank/DDBJ whole genome shotgun (WGS) entry which is preliminary data.</text>
</comment>
<organism evidence="3 4">
    <name type="scientific">Halorientalis pallida</name>
    <dbReference type="NCBI Taxonomy" id="2479928"/>
    <lineage>
        <taxon>Archaea</taxon>
        <taxon>Methanobacteriati</taxon>
        <taxon>Methanobacteriota</taxon>
        <taxon>Stenosarchaea group</taxon>
        <taxon>Halobacteria</taxon>
        <taxon>Halobacteriales</taxon>
        <taxon>Haloarculaceae</taxon>
        <taxon>Halorientalis</taxon>
    </lineage>
</organism>
<dbReference type="SUPFAM" id="SSF51269">
    <property type="entry name" value="AFP III-like domain"/>
    <property type="match status" value="1"/>
</dbReference>
<proteinExistence type="predicted"/>
<dbReference type="SMART" id="SM00858">
    <property type="entry name" value="SAF"/>
    <property type="match status" value="1"/>
</dbReference>
<name>A0A498KSU7_9EURY</name>
<evidence type="ECO:0000259" key="2">
    <source>
        <dbReference type="PROSITE" id="PS50844"/>
    </source>
</evidence>
<evidence type="ECO:0000256" key="1">
    <source>
        <dbReference type="SAM" id="MobiDB-lite"/>
    </source>
</evidence>
<dbReference type="Pfam" id="PF03102">
    <property type="entry name" value="NeuB"/>
    <property type="match status" value="1"/>
</dbReference>
<dbReference type="NCBIfam" id="TIGR03569">
    <property type="entry name" value="NeuB_NnaB"/>
    <property type="match status" value="1"/>
</dbReference>
<dbReference type="InterPro" id="IPR013785">
    <property type="entry name" value="Aldolase_TIM"/>
</dbReference>
<dbReference type="OrthoDB" id="71219at2157"/>
<dbReference type="Gene3D" id="3.90.1210.10">
    <property type="entry name" value="Antifreeze-like/N-acetylneuraminic acid synthase C-terminal domain"/>
    <property type="match status" value="1"/>
</dbReference>
<accession>A0A498KSU7</accession>
<dbReference type="InterPro" id="IPR006190">
    <property type="entry name" value="SAF_AFP_Neu5Ac"/>
</dbReference>
<keyword evidence="3" id="KW-0808">Transferase</keyword>
<feature type="region of interest" description="Disordered" evidence="1">
    <location>
        <begin position="314"/>
        <end position="352"/>
    </location>
</feature>
<dbReference type="Proteomes" id="UP000289691">
    <property type="component" value="Unassembled WGS sequence"/>
</dbReference>
<dbReference type="InterPro" id="IPR020007">
    <property type="entry name" value="NeuB/NeuA"/>
</dbReference>
<dbReference type="EC" id="2.5.1.56" evidence="3"/>
<dbReference type="PROSITE" id="PS50844">
    <property type="entry name" value="AFP_LIKE"/>
    <property type="match status" value="1"/>
</dbReference>
<dbReference type="GO" id="GO:0047444">
    <property type="term" value="F:N-acylneuraminate-9-phosphate synthase activity"/>
    <property type="evidence" value="ECO:0007669"/>
    <property type="project" value="TreeGrafter"/>
</dbReference>
<dbReference type="Gene3D" id="3.20.20.70">
    <property type="entry name" value="Aldolase class I"/>
    <property type="match status" value="1"/>
</dbReference>
<sequence>MGASETSFTIGPGSIDAGSVYLIAEGGVNHNGDIARARKLIDAAADSGADAVKFQTFTADRLVAQSAPTAAYQDDTTDVESQSDLLERYELTREDHLELQEYCREQGITFLSTPFDPESADLLDSLSVPAIKLGSGELTNHPLLRHVAELGRPMIVSTGMGRIDEIRAALDVVREADPDADVALLHCTTAYPADVDEVNLRAMEQMADAFDVPVGYSDHTTLVGMPAFATAAGALIVEKHLTLDRSLPGPDHHASLEPDEFDRAVTLARQAALARGNPEKRPTESERENVFPIRKSLHAARSIDAGRVLTREDLAVKRPEAGIQPSEVDDVLGRRTTTALDRDDPITEADLE</sequence>
<gene>
    <name evidence="3" type="primary">neuB</name>
    <name evidence="3" type="ORF">EAF64_17435</name>
</gene>
<evidence type="ECO:0000313" key="4">
    <source>
        <dbReference type="Proteomes" id="UP000289691"/>
    </source>
</evidence>
<dbReference type="InterPro" id="IPR013132">
    <property type="entry name" value="PseI/NeuA/B-like_N"/>
</dbReference>
<dbReference type="InterPro" id="IPR057736">
    <property type="entry name" value="SAF_PseI/NeuA/NeuB"/>
</dbReference>
<evidence type="ECO:0000313" key="3">
    <source>
        <dbReference type="EMBL" id="RXK46929.1"/>
    </source>
</evidence>
<dbReference type="GO" id="GO:0016051">
    <property type="term" value="P:carbohydrate biosynthetic process"/>
    <property type="evidence" value="ECO:0007669"/>
    <property type="project" value="InterPro"/>
</dbReference>
<dbReference type="EMBL" id="RDFA01000007">
    <property type="protein sequence ID" value="RXK46929.1"/>
    <property type="molecule type" value="Genomic_DNA"/>
</dbReference>
<reference evidence="3 4" key="1">
    <citation type="submission" date="2019-01" db="EMBL/GenBank/DDBJ databases">
        <title>Halorientalis sp. F13-25 a new haloarchaeum isolated from hypersaline water.</title>
        <authorList>
            <person name="Ana D.-V."/>
            <person name="Cristina S.-P."/>
            <person name="Antonio V."/>
        </authorList>
    </citation>
    <scope>NUCLEOTIDE SEQUENCE [LARGE SCALE GENOMIC DNA]</scope>
    <source>
        <strain evidence="3 4">F13-25</strain>
    </source>
</reference>
<feature type="domain" description="AFP-like" evidence="2">
    <location>
        <begin position="296"/>
        <end position="352"/>
    </location>
</feature>
<dbReference type="CDD" id="cd11615">
    <property type="entry name" value="SAF_NeuB_like"/>
    <property type="match status" value="1"/>
</dbReference>
<protein>
    <submittedName>
        <fullName evidence="3">N-acetylneuraminate synthase</fullName>
        <ecNumber evidence="3">2.5.1.56</ecNumber>
    </submittedName>
</protein>
<dbReference type="PANTHER" id="PTHR42966">
    <property type="entry name" value="N-ACETYLNEURAMINATE SYNTHASE"/>
    <property type="match status" value="1"/>
</dbReference>
<dbReference type="InterPro" id="IPR013974">
    <property type="entry name" value="SAF"/>
</dbReference>
<dbReference type="InterPro" id="IPR051690">
    <property type="entry name" value="PseI-like"/>
</dbReference>